<name>A0A6N6VDR2_9HYPH</name>
<dbReference type="SMART" id="SM00450">
    <property type="entry name" value="RHOD"/>
    <property type="match status" value="1"/>
</dbReference>
<organism evidence="3 4">
    <name type="scientific">Parvibaculum sedimenti</name>
    <dbReference type="NCBI Taxonomy" id="2608632"/>
    <lineage>
        <taxon>Bacteria</taxon>
        <taxon>Pseudomonadati</taxon>
        <taxon>Pseudomonadota</taxon>
        <taxon>Alphaproteobacteria</taxon>
        <taxon>Hyphomicrobiales</taxon>
        <taxon>Parvibaculaceae</taxon>
        <taxon>Parvibaculum</taxon>
    </lineage>
</organism>
<sequence>MALKSISPAKARKLVGRGALVVDVRERGEFAREHIEGARNEPLSSLGRIEEPDPGAVIIYHCKSGMRTRASAKKLEESANCEAFILEGGIDAWKATGLPVVKGGGADDAAHQMQIIGLSVFFIGVALGMSVNPAFYALAAAAAVWLIQGLFRRA</sequence>
<protein>
    <recommendedName>
        <fullName evidence="2">Rhodanese domain-containing protein</fullName>
    </recommendedName>
</protein>
<dbReference type="InterPro" id="IPR050229">
    <property type="entry name" value="GlpE_sulfurtransferase"/>
</dbReference>
<reference evidence="3 4" key="1">
    <citation type="submission" date="2019-09" db="EMBL/GenBank/DDBJ databases">
        <title>Parvibaculum sedimenti sp. nov., isolated from sediment.</title>
        <authorList>
            <person name="Wang Y."/>
        </authorList>
    </citation>
    <scope>NUCLEOTIDE SEQUENCE [LARGE SCALE GENOMIC DNA]</scope>
    <source>
        <strain evidence="3 4">HXT-9</strain>
    </source>
</reference>
<dbReference type="SUPFAM" id="SSF52821">
    <property type="entry name" value="Rhodanese/Cell cycle control phosphatase"/>
    <property type="match status" value="1"/>
</dbReference>
<dbReference type="Proteomes" id="UP000468901">
    <property type="component" value="Unassembled WGS sequence"/>
</dbReference>
<dbReference type="RefSeq" id="WP_152217248.1">
    <property type="nucleotide sequence ID" value="NZ_WESC01000016.1"/>
</dbReference>
<proteinExistence type="predicted"/>
<evidence type="ECO:0000313" key="4">
    <source>
        <dbReference type="Proteomes" id="UP000468901"/>
    </source>
</evidence>
<keyword evidence="4" id="KW-1185">Reference proteome</keyword>
<accession>A0A6N6VDR2</accession>
<dbReference type="InterPro" id="IPR001763">
    <property type="entry name" value="Rhodanese-like_dom"/>
</dbReference>
<keyword evidence="1" id="KW-0472">Membrane</keyword>
<dbReference type="AlphaFoldDB" id="A0A6N6VDR2"/>
<dbReference type="EMBL" id="WESC01000016">
    <property type="protein sequence ID" value="KAB7738796.1"/>
    <property type="molecule type" value="Genomic_DNA"/>
</dbReference>
<evidence type="ECO:0000256" key="1">
    <source>
        <dbReference type="SAM" id="Phobius"/>
    </source>
</evidence>
<dbReference type="PANTHER" id="PTHR43031">
    <property type="entry name" value="FAD-DEPENDENT OXIDOREDUCTASE"/>
    <property type="match status" value="1"/>
</dbReference>
<feature type="transmembrane region" description="Helical" evidence="1">
    <location>
        <begin position="134"/>
        <end position="151"/>
    </location>
</feature>
<dbReference type="PANTHER" id="PTHR43031:SF18">
    <property type="entry name" value="RHODANESE-RELATED SULFURTRANSFERASES"/>
    <property type="match status" value="1"/>
</dbReference>
<evidence type="ECO:0000313" key="3">
    <source>
        <dbReference type="EMBL" id="KAB7738796.1"/>
    </source>
</evidence>
<dbReference type="Pfam" id="PF00581">
    <property type="entry name" value="Rhodanese"/>
    <property type="match status" value="1"/>
</dbReference>
<evidence type="ECO:0000259" key="2">
    <source>
        <dbReference type="PROSITE" id="PS50206"/>
    </source>
</evidence>
<dbReference type="PROSITE" id="PS50206">
    <property type="entry name" value="RHODANESE_3"/>
    <property type="match status" value="1"/>
</dbReference>
<dbReference type="InterPro" id="IPR036873">
    <property type="entry name" value="Rhodanese-like_dom_sf"/>
</dbReference>
<gene>
    <name evidence="3" type="ORF">F2P47_15255</name>
</gene>
<dbReference type="Gene3D" id="3.40.250.10">
    <property type="entry name" value="Rhodanese-like domain"/>
    <property type="match status" value="1"/>
</dbReference>
<keyword evidence="1" id="KW-0812">Transmembrane</keyword>
<feature type="domain" description="Rhodanese" evidence="2">
    <location>
        <begin position="15"/>
        <end position="102"/>
    </location>
</feature>
<keyword evidence="1" id="KW-1133">Transmembrane helix</keyword>
<comment type="caution">
    <text evidence="3">The sequence shown here is derived from an EMBL/GenBank/DDBJ whole genome shotgun (WGS) entry which is preliminary data.</text>
</comment>